<sequence>MPIKNQSLEATLEQFVAGKENTQQPKEIKAEVMPGVENLTFHDENENSQQIKQTPVEQAPQKKKNVMAELEQAQAEKIQEIKEYQKANSLGFVQVPVADLPTKGLFYPEGTKVYIRAASGGEIRHWSMTNEEELTEIDDALNYMLERCMNMSFPDKAASWKDLKDIDRLYIILAIRDFTFTKGNNELKIKIDETHEEVVTKDSIDFVNFPEKLMSHYDEQIRCFVFKIPESGKHLNIYMPSVGVSSWLKNYVQKKARKQEGFDKDFITIAPMLIKDYRNLNDKTYEEFIAQCYDFGVYEYSLLAKIKEIFNDSLDPKFKYKDEDGADKTSPLNFLGGIKGFFLLDVDHLI</sequence>
<organism evidence="2">
    <name type="scientific">Myoviridae sp. ctgsk7</name>
    <dbReference type="NCBI Taxonomy" id="2825151"/>
    <lineage>
        <taxon>Viruses</taxon>
        <taxon>Duplodnaviria</taxon>
        <taxon>Heunggongvirae</taxon>
        <taxon>Uroviricota</taxon>
        <taxon>Caudoviricetes</taxon>
    </lineage>
</organism>
<name>A0A8S5PXX6_9CAUD</name>
<protein>
    <submittedName>
        <fullName evidence="2">Uncharacterized protein</fullName>
    </submittedName>
</protein>
<dbReference type="EMBL" id="BK015533">
    <property type="protein sequence ID" value="DAE11449.1"/>
    <property type="molecule type" value="Genomic_DNA"/>
</dbReference>
<evidence type="ECO:0000313" key="2">
    <source>
        <dbReference type="EMBL" id="DAE11449.1"/>
    </source>
</evidence>
<feature type="coiled-coil region" evidence="1">
    <location>
        <begin position="56"/>
        <end position="90"/>
    </location>
</feature>
<accession>A0A8S5PXX6</accession>
<reference evidence="2" key="1">
    <citation type="journal article" date="2021" name="Proc. Natl. Acad. Sci. U.S.A.">
        <title>A Catalog of Tens of Thousands of Viruses from Human Metagenomes Reveals Hidden Associations with Chronic Diseases.</title>
        <authorList>
            <person name="Tisza M.J."/>
            <person name="Buck C.B."/>
        </authorList>
    </citation>
    <scope>NUCLEOTIDE SEQUENCE</scope>
    <source>
        <strain evidence="2">Ctgsk7</strain>
    </source>
</reference>
<evidence type="ECO:0000256" key="1">
    <source>
        <dbReference type="SAM" id="Coils"/>
    </source>
</evidence>
<proteinExistence type="predicted"/>
<keyword evidence="1" id="KW-0175">Coiled coil</keyword>